<reference evidence="2" key="1">
    <citation type="journal article" date="2023" name="Front. Plant Sci.">
        <title>Chromosomal-level genome assembly of Melastoma candidum provides insights into trichome evolution.</title>
        <authorList>
            <person name="Zhong Y."/>
            <person name="Wu W."/>
            <person name="Sun C."/>
            <person name="Zou P."/>
            <person name="Liu Y."/>
            <person name="Dai S."/>
            <person name="Zhou R."/>
        </authorList>
    </citation>
    <scope>NUCLEOTIDE SEQUENCE [LARGE SCALE GENOMIC DNA]</scope>
</reference>
<comment type="caution">
    <text evidence="1">The sequence shown here is derived from an EMBL/GenBank/DDBJ whole genome shotgun (WGS) entry which is preliminary data.</text>
</comment>
<evidence type="ECO:0000313" key="1">
    <source>
        <dbReference type="EMBL" id="KAI4325264.1"/>
    </source>
</evidence>
<evidence type="ECO:0000313" key="2">
    <source>
        <dbReference type="Proteomes" id="UP001057402"/>
    </source>
</evidence>
<dbReference type="EMBL" id="CM042888">
    <property type="protein sequence ID" value="KAI4325264.1"/>
    <property type="molecule type" value="Genomic_DNA"/>
</dbReference>
<name>A0ACB9MPA3_9MYRT</name>
<protein>
    <submittedName>
        <fullName evidence="1">Uncharacterized protein</fullName>
    </submittedName>
</protein>
<proteinExistence type="predicted"/>
<organism evidence="1 2">
    <name type="scientific">Melastoma candidum</name>
    <dbReference type="NCBI Taxonomy" id="119954"/>
    <lineage>
        <taxon>Eukaryota</taxon>
        <taxon>Viridiplantae</taxon>
        <taxon>Streptophyta</taxon>
        <taxon>Embryophyta</taxon>
        <taxon>Tracheophyta</taxon>
        <taxon>Spermatophyta</taxon>
        <taxon>Magnoliopsida</taxon>
        <taxon>eudicotyledons</taxon>
        <taxon>Gunneridae</taxon>
        <taxon>Pentapetalae</taxon>
        <taxon>rosids</taxon>
        <taxon>malvids</taxon>
        <taxon>Myrtales</taxon>
        <taxon>Melastomataceae</taxon>
        <taxon>Melastomatoideae</taxon>
        <taxon>Melastomateae</taxon>
        <taxon>Melastoma</taxon>
    </lineage>
</organism>
<gene>
    <name evidence="1" type="ORF">MLD38_030678</name>
</gene>
<accession>A0ACB9MPA3</accession>
<dbReference type="Proteomes" id="UP001057402">
    <property type="component" value="Chromosome 9"/>
</dbReference>
<sequence length="157" mass="17253">MASLPPPSPAVLSCYPPFFGQTPNPLNKTQTLSTPSSSPSHFFWPLYRNFHGMISNTYSAGMTAKNTPGIPPRHAGGGSRDRPTRRTPGIPPRDKEAAAAVYQERKKGKLPGAGHSRKQSVGEDINDSAEAFIRKFRQELARQRVESNNRKKLARGL</sequence>
<keyword evidence="2" id="KW-1185">Reference proteome</keyword>